<dbReference type="PROSITE" id="PS50096">
    <property type="entry name" value="IQ"/>
    <property type="match status" value="1"/>
</dbReference>
<feature type="coiled-coil region" evidence="1">
    <location>
        <begin position="22"/>
        <end position="49"/>
    </location>
</feature>
<dbReference type="InterPro" id="IPR033207">
    <property type="entry name" value="CCP110"/>
</dbReference>
<dbReference type="GO" id="GO:0032465">
    <property type="term" value="P:regulation of cytokinesis"/>
    <property type="evidence" value="ECO:0007669"/>
    <property type="project" value="InterPro"/>
</dbReference>
<feature type="region of interest" description="Disordered" evidence="2">
    <location>
        <begin position="229"/>
        <end position="292"/>
    </location>
</feature>
<keyword evidence="1" id="KW-0175">Coiled coil</keyword>
<dbReference type="Proteomes" id="UP000092461">
    <property type="component" value="Unassembled WGS sequence"/>
</dbReference>
<name>A0A1B0CET0_LUTLO</name>
<dbReference type="VEuPathDB" id="VectorBase:LLONM1_005526"/>
<evidence type="ECO:0008006" key="5">
    <source>
        <dbReference type="Google" id="ProtNLM"/>
    </source>
</evidence>
<dbReference type="AlphaFoldDB" id="A0A1B0CET0"/>
<dbReference type="GO" id="GO:0032053">
    <property type="term" value="P:ciliary basal body organization"/>
    <property type="evidence" value="ECO:0007669"/>
    <property type="project" value="TreeGrafter"/>
</dbReference>
<accession>A0A1B0CET0</accession>
<feature type="compositionally biased region" description="Polar residues" evidence="2">
    <location>
        <begin position="233"/>
        <end position="251"/>
    </location>
</feature>
<dbReference type="GO" id="GO:1903723">
    <property type="term" value="P:negative regulation of centriole elongation"/>
    <property type="evidence" value="ECO:0007669"/>
    <property type="project" value="TreeGrafter"/>
</dbReference>
<evidence type="ECO:0000256" key="1">
    <source>
        <dbReference type="SAM" id="Coils"/>
    </source>
</evidence>
<reference evidence="3" key="1">
    <citation type="submission" date="2020-05" db="UniProtKB">
        <authorList>
            <consortium name="EnsemblMetazoa"/>
        </authorList>
    </citation>
    <scope>IDENTIFICATION</scope>
    <source>
        <strain evidence="3">Jacobina</strain>
    </source>
</reference>
<feature type="compositionally biased region" description="Basic residues" evidence="2">
    <location>
        <begin position="256"/>
        <end position="268"/>
    </location>
</feature>
<dbReference type="PANTHER" id="PTHR13594">
    <property type="entry name" value="CENTRIOLAR COILED-COIL PROTEIN OF 110 KDA"/>
    <property type="match status" value="1"/>
</dbReference>
<proteinExistence type="predicted"/>
<evidence type="ECO:0000313" key="4">
    <source>
        <dbReference type="Proteomes" id="UP000092461"/>
    </source>
</evidence>
<protein>
    <recommendedName>
        <fullName evidence="5">Centriolar coiled-coil protein of 110 kDa</fullName>
    </recommendedName>
</protein>
<keyword evidence="4" id="KW-1185">Reference proteome</keyword>
<feature type="compositionally biased region" description="Basic and acidic residues" evidence="2">
    <location>
        <begin position="269"/>
        <end position="286"/>
    </location>
</feature>
<dbReference type="EMBL" id="AJWK01009184">
    <property type="status" value="NOT_ANNOTATED_CDS"/>
    <property type="molecule type" value="Genomic_DNA"/>
</dbReference>
<dbReference type="PANTHER" id="PTHR13594:SF1">
    <property type="entry name" value="CENTRIOLAR COILED-COIL PROTEIN OF 110 KDA"/>
    <property type="match status" value="1"/>
</dbReference>
<dbReference type="VEuPathDB" id="VectorBase:LLOJ002850"/>
<feature type="compositionally biased region" description="Polar residues" evidence="2">
    <location>
        <begin position="351"/>
        <end position="365"/>
    </location>
</feature>
<dbReference type="Pfam" id="PF16025">
    <property type="entry name" value="CaM_bind"/>
    <property type="match status" value="1"/>
</dbReference>
<feature type="region of interest" description="Disordered" evidence="2">
    <location>
        <begin position="348"/>
        <end position="376"/>
    </location>
</feature>
<dbReference type="GO" id="GO:0007099">
    <property type="term" value="P:centriole replication"/>
    <property type="evidence" value="ECO:0007669"/>
    <property type="project" value="InterPro"/>
</dbReference>
<organism evidence="3 4">
    <name type="scientific">Lutzomyia longipalpis</name>
    <name type="common">Sand fly</name>
    <dbReference type="NCBI Taxonomy" id="7200"/>
    <lineage>
        <taxon>Eukaryota</taxon>
        <taxon>Metazoa</taxon>
        <taxon>Ecdysozoa</taxon>
        <taxon>Arthropoda</taxon>
        <taxon>Hexapoda</taxon>
        <taxon>Insecta</taxon>
        <taxon>Pterygota</taxon>
        <taxon>Neoptera</taxon>
        <taxon>Endopterygota</taxon>
        <taxon>Diptera</taxon>
        <taxon>Nematocera</taxon>
        <taxon>Psychodoidea</taxon>
        <taxon>Psychodidae</taxon>
        <taxon>Lutzomyia</taxon>
        <taxon>Lutzomyia</taxon>
    </lineage>
</organism>
<evidence type="ECO:0000256" key="2">
    <source>
        <dbReference type="SAM" id="MobiDB-lite"/>
    </source>
</evidence>
<evidence type="ECO:0000313" key="3">
    <source>
        <dbReference type="EnsemblMetazoa" id="LLOJ002850-PA"/>
    </source>
</evidence>
<dbReference type="EnsemblMetazoa" id="LLOJ002850-RA">
    <property type="protein sequence ID" value="LLOJ002850-PA"/>
    <property type="gene ID" value="LLOJ002850"/>
</dbReference>
<sequence>MNTTFTSFFKIDGLPILPPLMTEAVRMEMRQYRSQAIKLEERLKHMKELERGNSNTSVLEVTQENPDDALGYVTCKSFGSISDCVPEVEAVSNDRESPWFVPASEDRKTSRGSDDLVLEELASNLSISERSIPLEEVNGIAKSASEILKLLPENNEQEEMPLPRLVRSNSYTLDGPSPHLVDLLKPPTVKSLPNRVPPTKSPVDLRKVKSKVDSRLVFSKSKKLAPKIGSRKLSGSTSCTQNCKYPRSSSALGKMKSLRGAKKVGQKIKPKDDVKTVSPEQAKKPPETSIPQNQTDISEFLSKIEAEHKVRMQELLEIQLEEQRKLRENFNEQQKLLVESLRKTFPEVATPQDSNGNDTTATSLTLDGGDSEWTNGDCESLPMLSTRAPKSQRNSLDHVTQIFLKQHLTQVRQEVDPLSPRSAKAASVINAHVRGYLVRRLLRTEAVQQIIQTFHDTRLFLIELHRDSQNKNSNPTDIELKRRLLQQLSSSLGSLHGVFFQLPVSERMDIIAKDRENLRLRLQRATERRFLDSRKSQQQMSKMKIVTL</sequence>
<dbReference type="GO" id="GO:0005814">
    <property type="term" value="C:centriole"/>
    <property type="evidence" value="ECO:0007669"/>
    <property type="project" value="InterPro"/>
</dbReference>